<proteinExistence type="predicted"/>
<dbReference type="AlphaFoldDB" id="A0AAX0BQP6"/>
<feature type="transmembrane region" description="Helical" evidence="1">
    <location>
        <begin position="180"/>
        <end position="203"/>
    </location>
</feature>
<dbReference type="PANTHER" id="PTHR37305:SF1">
    <property type="entry name" value="MEMBRANE PROTEIN"/>
    <property type="match status" value="1"/>
</dbReference>
<feature type="transmembrane region" description="Helical" evidence="1">
    <location>
        <begin position="310"/>
        <end position="328"/>
    </location>
</feature>
<evidence type="ECO:0000313" key="3">
    <source>
        <dbReference type="Proteomes" id="UP001193756"/>
    </source>
</evidence>
<sequence length="405" mass="45505">MLNLELKRIFSKKINVFAIGLALILAVIFSGFAVTSNRYVDENGNASTGIMATRKLTDNRRAWKGTLTEDELGKVIEQNKNAMTQSSEENAIYGTTLQPIGDIRGFIISVLTPDAEYDESVLNQITEENIQEFYDTYHKNMEKMAEEYGKTSVQKKYLEKKYNEIKLPVEYESYSSWDTMIMYVETYSIILAIIVGFICAGIFADDFQTKADAVFFSTKYGRTKAVKTKILAGVVTTVMIYCMGIILLSVICFGIMGTSGMNTPYQMYQAYSIYIMSYGQYYLLTVVCGFIASMLAASVSMLVAAKMHTISVAVCIPFFLYCLLPFIGRALSGYTTLFNLIPTILTNVQASVKVPLIYQIGNCVFRQIPLVMVMYTVMAIALLPFIYKSFRRYGKKFSFSASARS</sequence>
<organism evidence="2 3">
    <name type="scientific">Agathobacter rectalis</name>
    <dbReference type="NCBI Taxonomy" id="39491"/>
    <lineage>
        <taxon>Bacteria</taxon>
        <taxon>Bacillati</taxon>
        <taxon>Bacillota</taxon>
        <taxon>Clostridia</taxon>
        <taxon>Lachnospirales</taxon>
        <taxon>Lachnospiraceae</taxon>
        <taxon>Agathobacter</taxon>
    </lineage>
</organism>
<feature type="transmembrane region" description="Helical" evidence="1">
    <location>
        <begin position="368"/>
        <end position="387"/>
    </location>
</feature>
<accession>A0AAX0BQP6</accession>
<dbReference type="PANTHER" id="PTHR37305">
    <property type="entry name" value="INTEGRAL MEMBRANE PROTEIN-RELATED"/>
    <property type="match status" value="1"/>
</dbReference>
<reference evidence="2" key="2">
    <citation type="submission" date="2020-02" db="EMBL/GenBank/DDBJ databases">
        <authorList>
            <person name="Littmann E."/>
            <person name="Sorbara M."/>
        </authorList>
    </citation>
    <scope>NUCLEOTIDE SEQUENCE</scope>
    <source>
        <strain evidence="2">MSK.16.45</strain>
    </source>
</reference>
<dbReference type="RefSeq" id="WP_173844394.1">
    <property type="nucleotide sequence ID" value="NZ_JAAIMP010000008.1"/>
</dbReference>
<keyword evidence="1" id="KW-1133">Transmembrane helix</keyword>
<evidence type="ECO:0000256" key="1">
    <source>
        <dbReference type="SAM" id="Phobius"/>
    </source>
</evidence>
<evidence type="ECO:0000313" key="2">
    <source>
        <dbReference type="EMBL" id="NSC77123.1"/>
    </source>
</evidence>
<feature type="transmembrane region" description="Helical" evidence="1">
    <location>
        <begin position="230"/>
        <end position="256"/>
    </location>
</feature>
<reference evidence="2" key="1">
    <citation type="journal article" date="2020" name="Cell Host Microbe">
        <title>Functional and Genomic Variation between Human-Derived Isolates of Lachnospiraceae Reveals Inter- and Intra-Species Diversity.</title>
        <authorList>
            <person name="Sorbara M.T."/>
            <person name="Littmann E.R."/>
            <person name="Fontana E."/>
            <person name="Moody T.U."/>
            <person name="Kohout C.E."/>
            <person name="Gjonbalaj M."/>
            <person name="Eaton V."/>
            <person name="Seok R."/>
            <person name="Leiner I.M."/>
            <person name="Pamer E.G."/>
        </authorList>
    </citation>
    <scope>NUCLEOTIDE SEQUENCE</scope>
    <source>
        <strain evidence="2">MSK.16.45</strain>
    </source>
</reference>
<name>A0AAX0BQP6_9FIRM</name>
<keyword evidence="1" id="KW-0812">Transmembrane</keyword>
<gene>
    <name evidence="2" type="ORF">G4312_07475</name>
</gene>
<dbReference type="EMBL" id="JAAIMP010000008">
    <property type="protein sequence ID" value="NSC77123.1"/>
    <property type="molecule type" value="Genomic_DNA"/>
</dbReference>
<dbReference type="Proteomes" id="UP001193756">
    <property type="component" value="Unassembled WGS sequence"/>
</dbReference>
<comment type="caution">
    <text evidence="2">The sequence shown here is derived from an EMBL/GenBank/DDBJ whole genome shotgun (WGS) entry which is preliminary data.</text>
</comment>
<keyword evidence="1" id="KW-0472">Membrane</keyword>
<feature type="transmembrane region" description="Helical" evidence="1">
    <location>
        <begin position="281"/>
        <end position="303"/>
    </location>
</feature>
<protein>
    <submittedName>
        <fullName evidence="2">ABC transporter permease</fullName>
    </submittedName>
</protein>
<feature type="transmembrane region" description="Helical" evidence="1">
    <location>
        <begin position="14"/>
        <end position="34"/>
    </location>
</feature>